<feature type="compositionally biased region" description="Basic and acidic residues" evidence="2">
    <location>
        <begin position="187"/>
        <end position="196"/>
    </location>
</feature>
<comment type="caution">
    <text evidence="3">The sequence shown here is derived from an EMBL/GenBank/DDBJ whole genome shotgun (WGS) entry which is preliminary data.</text>
</comment>
<name>A0ABV0G8E2_9BURK</name>
<gene>
    <name evidence="3" type="ORF">ABDJ40_00880</name>
</gene>
<keyword evidence="4" id="KW-1185">Reference proteome</keyword>
<dbReference type="EMBL" id="JBDPZC010000001">
    <property type="protein sequence ID" value="MEO3711313.1"/>
    <property type="molecule type" value="Genomic_DNA"/>
</dbReference>
<protein>
    <submittedName>
        <fullName evidence="3">Uncharacterized protein</fullName>
    </submittedName>
</protein>
<feature type="region of interest" description="Disordered" evidence="2">
    <location>
        <begin position="187"/>
        <end position="210"/>
    </location>
</feature>
<organism evidence="3 4">
    <name type="scientific">Roseateles flavus</name>
    <dbReference type="NCBI Taxonomy" id="3149041"/>
    <lineage>
        <taxon>Bacteria</taxon>
        <taxon>Pseudomonadati</taxon>
        <taxon>Pseudomonadota</taxon>
        <taxon>Betaproteobacteria</taxon>
        <taxon>Burkholderiales</taxon>
        <taxon>Sphaerotilaceae</taxon>
        <taxon>Roseateles</taxon>
    </lineage>
</organism>
<proteinExistence type="predicted"/>
<dbReference type="RefSeq" id="WP_347604850.1">
    <property type="nucleotide sequence ID" value="NZ_JBDPZC010000001.1"/>
</dbReference>
<sequence>MTKFKPSVAFESEREARANIEVKIEFLKSVVERTATNLAVFDITDEKLIELLKTLPDSKNKFNALSSDSLVEELRASAPPFRMNGASTLRRDKALTGRVETLLNAIVQAIENLSMPPKKVARVAGLSRQLKLSNTLREIAEATIYAQKRQIEKLRSEVASYKNKLESLRWASEQSAGTLRQEIKNLKGRATKEVDTSPKVVPLPAKPTRT</sequence>
<keyword evidence="1" id="KW-0175">Coiled coil</keyword>
<evidence type="ECO:0000313" key="4">
    <source>
        <dbReference type="Proteomes" id="UP001462640"/>
    </source>
</evidence>
<evidence type="ECO:0000313" key="3">
    <source>
        <dbReference type="EMBL" id="MEO3711313.1"/>
    </source>
</evidence>
<reference evidence="3 4" key="1">
    <citation type="submission" date="2024-05" db="EMBL/GenBank/DDBJ databases">
        <title>Roseateles sp. 2.12 16S ribosomal RNA gene Genome sequencing and assembly.</title>
        <authorList>
            <person name="Woo H."/>
        </authorList>
    </citation>
    <scope>NUCLEOTIDE SEQUENCE [LARGE SCALE GENOMIC DNA]</scope>
    <source>
        <strain evidence="3 4">2.12</strain>
    </source>
</reference>
<feature type="coiled-coil region" evidence="1">
    <location>
        <begin position="137"/>
        <end position="171"/>
    </location>
</feature>
<dbReference type="Proteomes" id="UP001462640">
    <property type="component" value="Unassembled WGS sequence"/>
</dbReference>
<evidence type="ECO:0000256" key="1">
    <source>
        <dbReference type="SAM" id="Coils"/>
    </source>
</evidence>
<evidence type="ECO:0000256" key="2">
    <source>
        <dbReference type="SAM" id="MobiDB-lite"/>
    </source>
</evidence>
<accession>A0ABV0G8E2</accession>